<evidence type="ECO:0000256" key="1">
    <source>
        <dbReference type="SAM" id="MobiDB-lite"/>
    </source>
</evidence>
<reference evidence="2" key="1">
    <citation type="submission" date="2021-01" db="EMBL/GenBank/DDBJ databases">
        <title>Whole genome shotgun sequence of Sphaerisporangium rufum NBRC 109079.</title>
        <authorList>
            <person name="Komaki H."/>
            <person name="Tamura T."/>
        </authorList>
    </citation>
    <scope>NUCLEOTIDE SEQUENCE</scope>
    <source>
        <strain evidence="2">NBRC 109079</strain>
    </source>
</reference>
<gene>
    <name evidence="2" type="ORF">Sru01_53090</name>
</gene>
<evidence type="ECO:0008006" key="4">
    <source>
        <dbReference type="Google" id="ProtNLM"/>
    </source>
</evidence>
<evidence type="ECO:0000313" key="2">
    <source>
        <dbReference type="EMBL" id="GII80327.1"/>
    </source>
</evidence>
<keyword evidence="3" id="KW-1185">Reference proteome</keyword>
<dbReference type="EMBL" id="BOOU01000071">
    <property type="protein sequence ID" value="GII80327.1"/>
    <property type="molecule type" value="Genomic_DNA"/>
</dbReference>
<dbReference type="RefSeq" id="WP_203990897.1">
    <property type="nucleotide sequence ID" value="NZ_BOOU01000071.1"/>
</dbReference>
<protein>
    <recommendedName>
        <fullName evidence="4">Lipoprotein</fullName>
    </recommendedName>
</protein>
<feature type="region of interest" description="Disordered" evidence="1">
    <location>
        <begin position="130"/>
        <end position="191"/>
    </location>
</feature>
<accession>A0A919R608</accession>
<dbReference type="AlphaFoldDB" id="A0A919R608"/>
<name>A0A919R608_9ACTN</name>
<evidence type="ECO:0000313" key="3">
    <source>
        <dbReference type="Proteomes" id="UP000655287"/>
    </source>
</evidence>
<dbReference type="PROSITE" id="PS51257">
    <property type="entry name" value="PROKAR_LIPOPROTEIN"/>
    <property type="match status" value="1"/>
</dbReference>
<proteinExistence type="predicted"/>
<organism evidence="2 3">
    <name type="scientific">Sphaerisporangium rufum</name>
    <dbReference type="NCBI Taxonomy" id="1381558"/>
    <lineage>
        <taxon>Bacteria</taxon>
        <taxon>Bacillati</taxon>
        <taxon>Actinomycetota</taxon>
        <taxon>Actinomycetes</taxon>
        <taxon>Streptosporangiales</taxon>
        <taxon>Streptosporangiaceae</taxon>
        <taxon>Sphaerisporangium</taxon>
    </lineage>
</organism>
<dbReference type="Proteomes" id="UP000655287">
    <property type="component" value="Unassembled WGS sequence"/>
</dbReference>
<comment type="caution">
    <text evidence="2">The sequence shown here is derived from an EMBL/GenBank/DDBJ whole genome shotgun (WGS) entry which is preliminary data.</text>
</comment>
<sequence>MERPRHAGPARRTAASLGAVLALGLLGGCGTARGAAAAPSTVEQIAGRIGCAKPSILVNAAELRQGMCRTANGGGFSVTTFATETGRDQWLADAVDYGGAYLIGPRWIVVGNTRQMLEPFRAAIGGTLRDGGHQMPSGAPMPPDHQMPSGHQMPPGHQMSSGTPMPADHQMPSGHSMPAESAYDAFVPPPA</sequence>